<dbReference type="SUPFAM" id="SSF51695">
    <property type="entry name" value="PLC-like phosphodiesterases"/>
    <property type="match status" value="1"/>
</dbReference>
<dbReference type="RefSeq" id="WP_183750597.1">
    <property type="nucleotide sequence ID" value="NZ_JACICC010000001.1"/>
</dbReference>
<protein>
    <submittedName>
        <fullName evidence="2">Glycerophosphoryl diester phosphodiesterase</fullName>
    </submittedName>
</protein>
<dbReference type="InterPro" id="IPR030395">
    <property type="entry name" value="GP_PDE_dom"/>
</dbReference>
<evidence type="ECO:0000313" key="2">
    <source>
        <dbReference type="EMBL" id="MBB3808625.1"/>
    </source>
</evidence>
<evidence type="ECO:0000259" key="1">
    <source>
        <dbReference type="PROSITE" id="PS51704"/>
    </source>
</evidence>
<dbReference type="Pfam" id="PF03009">
    <property type="entry name" value="GDPD"/>
    <property type="match status" value="1"/>
</dbReference>
<sequence length="247" mass="27367">MPAPAWLTARPIAHRGLHDAAAGIVENTPSAAERAVQAGFAVECDVQITADGEAVVFHDFTLDRLTHGQGRVDALPASELADIPLRQTSDRITRLDAYIEAIADRVPLIVEIKSRFDGDLTLARRTAEIVRGCRARIALMSFDPDIVQALHQLAPDSPIGIVAEATYAADEWQDLPVERREELMHFLHIDRSKPQFIAWHVGDFPHPTPVVARHFGVLVLAWTVRGEEDRRLAARFADQIIFEGLDP</sequence>
<organism evidence="2 3">
    <name type="scientific">Pseudochelatococcus contaminans</name>
    <dbReference type="NCBI Taxonomy" id="1538103"/>
    <lineage>
        <taxon>Bacteria</taxon>
        <taxon>Pseudomonadati</taxon>
        <taxon>Pseudomonadota</taxon>
        <taxon>Alphaproteobacteria</taxon>
        <taxon>Hyphomicrobiales</taxon>
        <taxon>Chelatococcaceae</taxon>
        <taxon>Pseudochelatococcus</taxon>
    </lineage>
</organism>
<dbReference type="PANTHER" id="PTHR46211:SF1">
    <property type="entry name" value="GLYCEROPHOSPHODIESTER PHOSPHODIESTERASE, CYTOPLASMIC"/>
    <property type="match status" value="1"/>
</dbReference>
<comment type="caution">
    <text evidence="2">The sequence shown here is derived from an EMBL/GenBank/DDBJ whole genome shotgun (WGS) entry which is preliminary data.</text>
</comment>
<name>A0A7W6EFA6_9HYPH</name>
<dbReference type="InterPro" id="IPR017946">
    <property type="entry name" value="PLC-like_Pdiesterase_TIM-brl"/>
</dbReference>
<dbReference type="EMBL" id="JACICC010000001">
    <property type="protein sequence ID" value="MBB3808625.1"/>
    <property type="molecule type" value="Genomic_DNA"/>
</dbReference>
<keyword evidence="3" id="KW-1185">Reference proteome</keyword>
<dbReference type="Proteomes" id="UP000537592">
    <property type="component" value="Unassembled WGS sequence"/>
</dbReference>
<gene>
    <name evidence="2" type="ORF">FHS81_000679</name>
</gene>
<accession>A0A7W6EFA6</accession>
<reference evidence="2 3" key="1">
    <citation type="submission" date="2020-08" db="EMBL/GenBank/DDBJ databases">
        <title>Genomic Encyclopedia of Type Strains, Phase IV (KMG-IV): sequencing the most valuable type-strain genomes for metagenomic binning, comparative biology and taxonomic classification.</title>
        <authorList>
            <person name="Goeker M."/>
        </authorList>
    </citation>
    <scope>NUCLEOTIDE SEQUENCE [LARGE SCALE GENOMIC DNA]</scope>
    <source>
        <strain evidence="2 3">DSM 28760</strain>
    </source>
</reference>
<feature type="domain" description="GP-PDE" evidence="1">
    <location>
        <begin position="9"/>
        <end position="247"/>
    </location>
</feature>
<dbReference type="PROSITE" id="PS51704">
    <property type="entry name" value="GP_PDE"/>
    <property type="match status" value="1"/>
</dbReference>
<dbReference type="AlphaFoldDB" id="A0A7W6EFA6"/>
<dbReference type="PANTHER" id="PTHR46211">
    <property type="entry name" value="GLYCEROPHOSPHORYL DIESTER PHOSPHODIESTERASE"/>
    <property type="match status" value="1"/>
</dbReference>
<dbReference type="GO" id="GO:0008081">
    <property type="term" value="F:phosphoric diester hydrolase activity"/>
    <property type="evidence" value="ECO:0007669"/>
    <property type="project" value="InterPro"/>
</dbReference>
<dbReference type="GO" id="GO:0006629">
    <property type="term" value="P:lipid metabolic process"/>
    <property type="evidence" value="ECO:0007669"/>
    <property type="project" value="InterPro"/>
</dbReference>
<proteinExistence type="predicted"/>
<evidence type="ECO:0000313" key="3">
    <source>
        <dbReference type="Proteomes" id="UP000537592"/>
    </source>
</evidence>
<dbReference type="Gene3D" id="3.20.20.190">
    <property type="entry name" value="Phosphatidylinositol (PI) phosphodiesterase"/>
    <property type="match status" value="1"/>
</dbReference>